<accession>A0A796CVZ0</accession>
<gene>
    <name evidence="2" type="ORF">GIJ97_17945</name>
</gene>
<dbReference type="InterPro" id="IPR029044">
    <property type="entry name" value="Nucleotide-diphossugar_trans"/>
</dbReference>
<dbReference type="PANTHER" id="PTHR22916">
    <property type="entry name" value="GLYCOSYLTRANSFERASE"/>
    <property type="match status" value="1"/>
</dbReference>
<reference evidence="2" key="2">
    <citation type="submission" date="2019-11" db="EMBL/GenBank/DDBJ databases">
        <authorList>
            <consortium name="NCBI Pathogen Detection Project"/>
        </authorList>
    </citation>
    <scope>NUCLEOTIDE SEQUENCE</scope>
    <source>
        <strain evidence="2">EC00688</strain>
    </source>
</reference>
<evidence type="ECO:0000313" key="2">
    <source>
        <dbReference type="EMBL" id="HAH2393784.1"/>
    </source>
</evidence>
<dbReference type="Pfam" id="PF00535">
    <property type="entry name" value="Glycos_transf_2"/>
    <property type="match status" value="1"/>
</dbReference>
<dbReference type="EMBL" id="DABATB010000034">
    <property type="protein sequence ID" value="HAH2393784.1"/>
    <property type="molecule type" value="Genomic_DNA"/>
</dbReference>
<dbReference type="GO" id="GO:0016758">
    <property type="term" value="F:hexosyltransferase activity"/>
    <property type="evidence" value="ECO:0007669"/>
    <property type="project" value="UniProtKB-ARBA"/>
</dbReference>
<name>A0A796CVZ0_ECOLX</name>
<protein>
    <recommendedName>
        <fullName evidence="1">Glycosyltransferase 2-like domain-containing protein</fullName>
    </recommendedName>
</protein>
<feature type="domain" description="Glycosyltransferase 2-like" evidence="1">
    <location>
        <begin position="5"/>
        <end position="137"/>
    </location>
</feature>
<proteinExistence type="predicted"/>
<sequence>MIKISVCVISYNQEDYIEQCLRSIATQKGNFILEIVIRDDYSTDSTYNICQDFIKNFSGQNVEFKLLKATKNLGANKNILEVLKNCTGEFIAFCEGDDYWCDTNKLNIQLEQATLQPDIDFFVHPAFYLHSNGELTKERWPLQEKKISMQADIFKASWQFAPTASYFIRAKVIDRLPAWFANATIGDIYLEIYAAENKVAMLDKYMSVYRYLSPTSWSLSLSKKKTNIYEKKIEHYINFLECLSCVEKDYTHISDSINIKRFSIKFQLAQLYVLTNQKCKAQQIAQEILNSQYIRSLKKRIFLKFILSSFLFDFLQKFKMLLR</sequence>
<comment type="caution">
    <text evidence="2">The sequence shown here is derived from an EMBL/GenBank/DDBJ whole genome shotgun (WGS) entry which is preliminary data.</text>
</comment>
<evidence type="ECO:0000259" key="1">
    <source>
        <dbReference type="Pfam" id="PF00535"/>
    </source>
</evidence>
<reference evidence="2" key="1">
    <citation type="journal article" date="2018" name="Genome Biol.">
        <title>SKESA: strategic k-mer extension for scrupulous assemblies.</title>
        <authorList>
            <person name="Souvorov A."/>
            <person name="Agarwala R."/>
            <person name="Lipman D.J."/>
        </authorList>
    </citation>
    <scope>NUCLEOTIDE SEQUENCE</scope>
    <source>
        <strain evidence="2">EC00688</strain>
    </source>
</reference>
<dbReference type="RefSeq" id="WP_053900192.1">
    <property type="nucleotide sequence ID" value="NZ_CP074019.1"/>
</dbReference>
<dbReference type="AlphaFoldDB" id="A0A796CVZ0"/>
<dbReference type="SUPFAM" id="SSF53448">
    <property type="entry name" value="Nucleotide-diphospho-sugar transferases"/>
    <property type="match status" value="1"/>
</dbReference>
<organism evidence="2">
    <name type="scientific">Escherichia coli</name>
    <dbReference type="NCBI Taxonomy" id="562"/>
    <lineage>
        <taxon>Bacteria</taxon>
        <taxon>Pseudomonadati</taxon>
        <taxon>Pseudomonadota</taxon>
        <taxon>Gammaproteobacteria</taxon>
        <taxon>Enterobacterales</taxon>
        <taxon>Enterobacteriaceae</taxon>
        <taxon>Escherichia</taxon>
    </lineage>
</organism>
<dbReference type="InterPro" id="IPR001173">
    <property type="entry name" value="Glyco_trans_2-like"/>
</dbReference>
<dbReference type="Gene3D" id="3.90.550.10">
    <property type="entry name" value="Spore Coat Polysaccharide Biosynthesis Protein SpsA, Chain A"/>
    <property type="match status" value="1"/>
</dbReference>